<reference evidence="9" key="1">
    <citation type="submission" date="2018-05" db="EMBL/GenBank/DDBJ databases">
        <title>Draft genome of Mucuna pruriens seed.</title>
        <authorList>
            <person name="Nnadi N.E."/>
            <person name="Vos R."/>
            <person name="Hasami M.H."/>
            <person name="Devisetty U.K."/>
            <person name="Aguiy J.C."/>
        </authorList>
    </citation>
    <scope>NUCLEOTIDE SEQUENCE [LARGE SCALE GENOMIC DNA]</scope>
    <source>
        <strain evidence="9">JCA_2017</strain>
    </source>
</reference>
<dbReference type="GO" id="GO:0045893">
    <property type="term" value="P:positive regulation of DNA-templated transcription"/>
    <property type="evidence" value="ECO:0007669"/>
    <property type="project" value="TreeGrafter"/>
</dbReference>
<dbReference type="FunFam" id="1.20.5.170:FF:000020">
    <property type="entry name" value="BZIP transcription factor"/>
    <property type="match status" value="1"/>
</dbReference>
<dbReference type="EMBL" id="QJKJ01007981">
    <property type="protein sequence ID" value="RDX81212.1"/>
    <property type="molecule type" value="Genomic_DNA"/>
</dbReference>
<evidence type="ECO:0000256" key="4">
    <source>
        <dbReference type="ARBA" id="ARBA00023163"/>
    </source>
</evidence>
<feature type="region of interest" description="Disordered" evidence="7">
    <location>
        <begin position="1"/>
        <end position="53"/>
    </location>
</feature>
<feature type="domain" description="BZIP" evidence="8">
    <location>
        <begin position="28"/>
        <end position="91"/>
    </location>
</feature>
<dbReference type="OrthoDB" id="551672at2759"/>
<keyword evidence="4" id="KW-0804">Transcription</keyword>
<evidence type="ECO:0000256" key="1">
    <source>
        <dbReference type="ARBA" id="ARBA00004123"/>
    </source>
</evidence>
<name>A0A371FSF6_MUCPR</name>
<comment type="caution">
    <text evidence="9">The sequence shown here is derived from an EMBL/GenBank/DDBJ whole genome shotgun (WGS) entry which is preliminary data.</text>
</comment>
<dbReference type="InterPro" id="IPR046347">
    <property type="entry name" value="bZIP_sf"/>
</dbReference>
<organism evidence="9 10">
    <name type="scientific">Mucuna pruriens</name>
    <name type="common">Velvet bean</name>
    <name type="synonym">Dolichos pruriens</name>
    <dbReference type="NCBI Taxonomy" id="157652"/>
    <lineage>
        <taxon>Eukaryota</taxon>
        <taxon>Viridiplantae</taxon>
        <taxon>Streptophyta</taxon>
        <taxon>Embryophyta</taxon>
        <taxon>Tracheophyta</taxon>
        <taxon>Spermatophyta</taxon>
        <taxon>Magnoliopsida</taxon>
        <taxon>eudicotyledons</taxon>
        <taxon>Gunneridae</taxon>
        <taxon>Pentapetalae</taxon>
        <taxon>rosids</taxon>
        <taxon>fabids</taxon>
        <taxon>Fabales</taxon>
        <taxon>Fabaceae</taxon>
        <taxon>Papilionoideae</taxon>
        <taxon>50 kb inversion clade</taxon>
        <taxon>NPAAA clade</taxon>
        <taxon>indigoferoid/millettioid clade</taxon>
        <taxon>Phaseoleae</taxon>
        <taxon>Mucuna</taxon>
    </lineage>
</organism>
<evidence type="ECO:0000259" key="8">
    <source>
        <dbReference type="PROSITE" id="PS50217"/>
    </source>
</evidence>
<dbReference type="CDD" id="cd14702">
    <property type="entry name" value="bZIP_plant_GBF1"/>
    <property type="match status" value="1"/>
</dbReference>
<dbReference type="SMART" id="SM00338">
    <property type="entry name" value="BRLZ"/>
    <property type="match status" value="1"/>
</dbReference>
<dbReference type="GO" id="GO:0005634">
    <property type="term" value="C:nucleus"/>
    <property type="evidence" value="ECO:0007669"/>
    <property type="project" value="UniProtKB-SubCell"/>
</dbReference>
<evidence type="ECO:0000256" key="2">
    <source>
        <dbReference type="ARBA" id="ARBA00023015"/>
    </source>
</evidence>
<dbReference type="PROSITE" id="PS50217">
    <property type="entry name" value="BZIP"/>
    <property type="match status" value="1"/>
</dbReference>
<keyword evidence="2" id="KW-0805">Transcription regulation</keyword>
<evidence type="ECO:0000256" key="3">
    <source>
        <dbReference type="ARBA" id="ARBA00023125"/>
    </source>
</evidence>
<feature type="non-terminal residue" evidence="9">
    <location>
        <position position="1"/>
    </location>
</feature>
<accession>A0A371FSF6</accession>
<dbReference type="GO" id="GO:0046982">
    <property type="term" value="F:protein heterodimerization activity"/>
    <property type="evidence" value="ECO:0007669"/>
    <property type="project" value="UniProtKB-ARBA"/>
</dbReference>
<dbReference type="InterPro" id="IPR004827">
    <property type="entry name" value="bZIP"/>
</dbReference>
<comment type="subcellular location">
    <subcellularLocation>
        <location evidence="1">Nucleus</location>
    </subcellularLocation>
</comment>
<dbReference type="PANTHER" id="PTHR45764:SF76">
    <property type="entry name" value="OS02G0132500 PROTEIN"/>
    <property type="match status" value="1"/>
</dbReference>
<keyword evidence="3" id="KW-0238">DNA-binding</keyword>
<keyword evidence="10" id="KW-1185">Reference proteome</keyword>
<dbReference type="SUPFAM" id="SSF57959">
    <property type="entry name" value="Leucine zipper domain"/>
    <property type="match status" value="1"/>
</dbReference>
<feature type="coiled-coil region" evidence="6">
    <location>
        <begin position="81"/>
        <end position="115"/>
    </location>
</feature>
<evidence type="ECO:0000256" key="5">
    <source>
        <dbReference type="ARBA" id="ARBA00023242"/>
    </source>
</evidence>
<dbReference type="Gene3D" id="1.20.5.170">
    <property type="match status" value="1"/>
</dbReference>
<dbReference type="GO" id="GO:0000976">
    <property type="term" value="F:transcription cis-regulatory region binding"/>
    <property type="evidence" value="ECO:0007669"/>
    <property type="project" value="TreeGrafter"/>
</dbReference>
<evidence type="ECO:0000313" key="10">
    <source>
        <dbReference type="Proteomes" id="UP000257109"/>
    </source>
</evidence>
<dbReference type="STRING" id="157652.A0A371FSF6"/>
<keyword evidence="5" id="KW-0539">Nucleus</keyword>
<protein>
    <submittedName>
        <fullName evidence="9">BZIP transcription factor 44</fullName>
    </submittedName>
</protein>
<evidence type="ECO:0000256" key="7">
    <source>
        <dbReference type="SAM" id="MobiDB-lite"/>
    </source>
</evidence>
<dbReference type="PANTHER" id="PTHR45764">
    <property type="entry name" value="BZIP TRANSCRIPTION FACTOR 44"/>
    <property type="match status" value="1"/>
</dbReference>
<dbReference type="Proteomes" id="UP000257109">
    <property type="component" value="Unassembled WGS sequence"/>
</dbReference>
<evidence type="ECO:0000256" key="6">
    <source>
        <dbReference type="SAM" id="Coils"/>
    </source>
</evidence>
<dbReference type="PROSITE" id="PS00036">
    <property type="entry name" value="BZIP_BASIC"/>
    <property type="match status" value="1"/>
</dbReference>
<feature type="compositionally biased region" description="Polar residues" evidence="7">
    <location>
        <begin position="1"/>
        <end position="18"/>
    </location>
</feature>
<dbReference type="AlphaFoldDB" id="A0A371FSF6"/>
<gene>
    <name evidence="9" type="primary">BZIP44</name>
    <name evidence="9" type="ORF">CR513_38135</name>
</gene>
<proteinExistence type="predicted"/>
<evidence type="ECO:0000313" key="9">
    <source>
        <dbReference type="EMBL" id="RDX81212.1"/>
    </source>
</evidence>
<dbReference type="InterPro" id="IPR045314">
    <property type="entry name" value="bZIP_plant_GBF1"/>
</dbReference>
<sequence length="147" mass="16699">MGSWSGTCSGSSMVQNSGSEEELQAVMDERKRKRMISNRESARRSRMRKQKHLDDMATVVTQLRTENNHILTSLNLTTQKYMTVEAQNSVLRAQVNELSRRLESLNEIINFLNANTAPPAPAPFFNDPFNMAYLSPPIMASPDIFQY</sequence>
<keyword evidence="6" id="KW-0175">Coiled coil</keyword>
<dbReference type="Pfam" id="PF00170">
    <property type="entry name" value="bZIP_1"/>
    <property type="match status" value="1"/>
</dbReference>
<dbReference type="GO" id="GO:0003700">
    <property type="term" value="F:DNA-binding transcription factor activity"/>
    <property type="evidence" value="ECO:0007669"/>
    <property type="project" value="InterPro"/>
</dbReference>